<organism evidence="1">
    <name type="scientific">Anguilla anguilla</name>
    <name type="common">European freshwater eel</name>
    <name type="synonym">Muraena anguilla</name>
    <dbReference type="NCBI Taxonomy" id="7936"/>
    <lineage>
        <taxon>Eukaryota</taxon>
        <taxon>Metazoa</taxon>
        <taxon>Chordata</taxon>
        <taxon>Craniata</taxon>
        <taxon>Vertebrata</taxon>
        <taxon>Euteleostomi</taxon>
        <taxon>Actinopterygii</taxon>
        <taxon>Neopterygii</taxon>
        <taxon>Teleostei</taxon>
        <taxon>Anguilliformes</taxon>
        <taxon>Anguillidae</taxon>
        <taxon>Anguilla</taxon>
    </lineage>
</organism>
<accession>A0A0E9QNI0</accession>
<protein>
    <submittedName>
        <fullName evidence="1">Uncharacterized protein</fullName>
    </submittedName>
</protein>
<reference evidence="1" key="1">
    <citation type="submission" date="2014-11" db="EMBL/GenBank/DDBJ databases">
        <authorList>
            <person name="Amaro Gonzalez C."/>
        </authorList>
    </citation>
    <scope>NUCLEOTIDE SEQUENCE</scope>
</reference>
<dbReference type="AlphaFoldDB" id="A0A0E9QNI0"/>
<name>A0A0E9QNI0_ANGAN</name>
<reference evidence="1" key="2">
    <citation type="journal article" date="2015" name="Fish Shellfish Immunol.">
        <title>Early steps in the European eel (Anguilla anguilla)-Vibrio vulnificus interaction in the gills: Role of the RtxA13 toxin.</title>
        <authorList>
            <person name="Callol A."/>
            <person name="Pajuelo D."/>
            <person name="Ebbesson L."/>
            <person name="Teles M."/>
            <person name="MacKenzie S."/>
            <person name="Amaro C."/>
        </authorList>
    </citation>
    <scope>NUCLEOTIDE SEQUENCE</scope>
</reference>
<evidence type="ECO:0000313" key="1">
    <source>
        <dbReference type="EMBL" id="JAH17845.1"/>
    </source>
</evidence>
<sequence>MLYCHHTFSVQSLCWLLPHQLALVV</sequence>
<proteinExistence type="predicted"/>
<dbReference type="EMBL" id="GBXM01090732">
    <property type="protein sequence ID" value="JAH17845.1"/>
    <property type="molecule type" value="Transcribed_RNA"/>
</dbReference>